<dbReference type="SMART" id="SM00248">
    <property type="entry name" value="ANK"/>
    <property type="match status" value="2"/>
</dbReference>
<dbReference type="OMA" id="CNILIQY"/>
<dbReference type="AlphaFoldDB" id="A0BHF0"/>
<evidence type="ECO:0000313" key="3">
    <source>
        <dbReference type="EMBL" id="CAK57967.1"/>
    </source>
</evidence>
<keyword evidence="1" id="KW-0040">ANK repeat</keyword>
<dbReference type="Proteomes" id="UP000000600">
    <property type="component" value="Unassembled WGS sequence"/>
</dbReference>
<name>A0BHF0_PARTE</name>
<gene>
    <name evidence="3" type="ORF">GSPATT00029002001</name>
</gene>
<feature type="transmembrane region" description="Helical" evidence="2">
    <location>
        <begin position="88"/>
        <end position="108"/>
    </location>
</feature>
<protein>
    <submittedName>
        <fullName evidence="3">Uncharacterized protein</fullName>
    </submittedName>
</protein>
<dbReference type="EMBL" id="CT867995">
    <property type="protein sequence ID" value="CAK57967.1"/>
    <property type="molecule type" value="Genomic_DNA"/>
</dbReference>
<keyword evidence="2" id="KW-0472">Membrane</keyword>
<dbReference type="InterPro" id="IPR002110">
    <property type="entry name" value="Ankyrin_rpt"/>
</dbReference>
<dbReference type="KEGG" id="ptm:GSPATT00029002001"/>
<dbReference type="InterPro" id="IPR036770">
    <property type="entry name" value="Ankyrin_rpt-contain_sf"/>
</dbReference>
<dbReference type="Gene3D" id="1.25.40.20">
    <property type="entry name" value="Ankyrin repeat-containing domain"/>
    <property type="match status" value="1"/>
</dbReference>
<dbReference type="InParanoid" id="A0BHF0"/>
<reference evidence="3 4" key="1">
    <citation type="journal article" date="2006" name="Nature">
        <title>Global trends of whole-genome duplications revealed by the ciliate Paramecium tetraurelia.</title>
        <authorList>
            <consortium name="Genoscope"/>
            <person name="Aury J.-M."/>
            <person name="Jaillon O."/>
            <person name="Duret L."/>
            <person name="Noel B."/>
            <person name="Jubin C."/>
            <person name="Porcel B.M."/>
            <person name="Segurens B."/>
            <person name="Daubin V."/>
            <person name="Anthouard V."/>
            <person name="Aiach N."/>
            <person name="Arnaiz O."/>
            <person name="Billaut A."/>
            <person name="Beisson J."/>
            <person name="Blanc I."/>
            <person name="Bouhouche K."/>
            <person name="Camara F."/>
            <person name="Duharcourt S."/>
            <person name="Guigo R."/>
            <person name="Gogendeau D."/>
            <person name="Katinka M."/>
            <person name="Keller A.-M."/>
            <person name="Kissmehl R."/>
            <person name="Klotz C."/>
            <person name="Koll F."/>
            <person name="Le Moue A."/>
            <person name="Lepere C."/>
            <person name="Malinsky S."/>
            <person name="Nowacki M."/>
            <person name="Nowak J.K."/>
            <person name="Plattner H."/>
            <person name="Poulain J."/>
            <person name="Ruiz F."/>
            <person name="Serrano V."/>
            <person name="Zagulski M."/>
            <person name="Dessen P."/>
            <person name="Betermier M."/>
            <person name="Weissenbach J."/>
            <person name="Scarpelli C."/>
            <person name="Schachter V."/>
            <person name="Sperling L."/>
            <person name="Meyer E."/>
            <person name="Cohen J."/>
            <person name="Wincker P."/>
        </authorList>
    </citation>
    <scope>NUCLEOTIDE SEQUENCE [LARGE SCALE GENOMIC DNA]</scope>
    <source>
        <strain evidence="3 4">Stock d4-2</strain>
    </source>
</reference>
<keyword evidence="2" id="KW-0812">Transmembrane</keyword>
<accession>A0BHF0</accession>
<organism evidence="3 4">
    <name type="scientific">Paramecium tetraurelia</name>
    <dbReference type="NCBI Taxonomy" id="5888"/>
    <lineage>
        <taxon>Eukaryota</taxon>
        <taxon>Sar</taxon>
        <taxon>Alveolata</taxon>
        <taxon>Ciliophora</taxon>
        <taxon>Intramacronucleata</taxon>
        <taxon>Oligohymenophorea</taxon>
        <taxon>Peniculida</taxon>
        <taxon>Parameciidae</taxon>
        <taxon>Paramecium</taxon>
    </lineage>
</organism>
<evidence type="ECO:0000313" key="4">
    <source>
        <dbReference type="Proteomes" id="UP000000600"/>
    </source>
</evidence>
<keyword evidence="2" id="KW-1133">Transmembrane helix</keyword>
<evidence type="ECO:0000256" key="2">
    <source>
        <dbReference type="SAM" id="Phobius"/>
    </source>
</evidence>
<dbReference type="OrthoDB" id="286878at2759"/>
<dbReference type="GeneID" id="5011149"/>
<dbReference type="HOGENOM" id="CLU_817503_0_0_1"/>
<feature type="repeat" description="ANK" evidence="1">
    <location>
        <begin position="255"/>
        <end position="287"/>
    </location>
</feature>
<dbReference type="PROSITE" id="PS50088">
    <property type="entry name" value="ANK_REPEAT"/>
    <property type="match status" value="1"/>
</dbReference>
<sequence>MHKIFQFWISQPSLYAIIHQVETRCSKMNLQEMQRRLTNDFYGSCNLLKSKWKILIIGGIQVIPIDFRLVRLVTYNCCLYFFHLVRNSVIIILYYFYVIVAFYTKYYINFPKMQQKVVFEQPCPKQVTDVPFYESDSKTYWRKIRNVCHSIRLFQMPIIKSIQSPDEVTFNQNLTKFRSCTQIGLLNNEEQMAKKRAHDDLSDAMKAIKRERELFYYVEKGTSIDLIEKILMNDPKRYLYEPKSPLRLVNKKNSQGFTLLYIAAKNGFEDVCNILIQYGADQNISVQINQIDDYPLVAAFRWRHFEIIELLLANTPNQKVKILCQQSLDKSLRQKYSQYF</sequence>
<dbReference type="PROSITE" id="PS50297">
    <property type="entry name" value="ANK_REP_REGION"/>
    <property type="match status" value="1"/>
</dbReference>
<dbReference type="SUPFAM" id="SSF48403">
    <property type="entry name" value="Ankyrin repeat"/>
    <property type="match status" value="1"/>
</dbReference>
<dbReference type="RefSeq" id="XP_001425365.1">
    <property type="nucleotide sequence ID" value="XM_001425328.2"/>
</dbReference>
<evidence type="ECO:0000256" key="1">
    <source>
        <dbReference type="PROSITE-ProRule" id="PRU00023"/>
    </source>
</evidence>
<proteinExistence type="predicted"/>
<dbReference type="Pfam" id="PF12796">
    <property type="entry name" value="Ank_2"/>
    <property type="match status" value="1"/>
</dbReference>
<keyword evidence="4" id="KW-1185">Reference proteome</keyword>